<dbReference type="EMBL" id="JAWDGP010006959">
    <property type="protein sequence ID" value="KAK3732448.1"/>
    <property type="molecule type" value="Genomic_DNA"/>
</dbReference>
<dbReference type="Proteomes" id="UP001283361">
    <property type="component" value="Unassembled WGS sequence"/>
</dbReference>
<evidence type="ECO:0000313" key="3">
    <source>
        <dbReference type="Proteomes" id="UP001283361"/>
    </source>
</evidence>
<reference evidence="2" key="1">
    <citation type="journal article" date="2023" name="G3 (Bethesda)">
        <title>A reference genome for the long-term kleptoplast-retaining sea slug Elysia crispata morphotype clarki.</title>
        <authorList>
            <person name="Eastman K.E."/>
            <person name="Pendleton A.L."/>
            <person name="Shaikh M.A."/>
            <person name="Suttiyut T."/>
            <person name="Ogas R."/>
            <person name="Tomko P."/>
            <person name="Gavelis G."/>
            <person name="Widhalm J.R."/>
            <person name="Wisecaver J.H."/>
        </authorList>
    </citation>
    <scope>NUCLEOTIDE SEQUENCE</scope>
    <source>
        <strain evidence="2">ECLA1</strain>
    </source>
</reference>
<dbReference type="AlphaFoldDB" id="A0AAE0Y4B4"/>
<accession>A0AAE0Y4B4</accession>
<sequence>MEKKVPSQALALYLWTTSFEIRNVEVNPLPSQTTTVKNKDTAAKARQRALGTGPYPIVELAGLVTCIVWVLIYWVLLSPVRSGTKQGLAANGLRRLN</sequence>
<keyword evidence="1" id="KW-0472">Membrane</keyword>
<proteinExistence type="predicted"/>
<gene>
    <name evidence="2" type="ORF">RRG08_037452</name>
</gene>
<keyword evidence="1" id="KW-0812">Transmembrane</keyword>
<comment type="caution">
    <text evidence="2">The sequence shown here is derived from an EMBL/GenBank/DDBJ whole genome shotgun (WGS) entry which is preliminary data.</text>
</comment>
<organism evidence="2 3">
    <name type="scientific">Elysia crispata</name>
    <name type="common">lettuce slug</name>
    <dbReference type="NCBI Taxonomy" id="231223"/>
    <lineage>
        <taxon>Eukaryota</taxon>
        <taxon>Metazoa</taxon>
        <taxon>Spiralia</taxon>
        <taxon>Lophotrochozoa</taxon>
        <taxon>Mollusca</taxon>
        <taxon>Gastropoda</taxon>
        <taxon>Heterobranchia</taxon>
        <taxon>Euthyneura</taxon>
        <taxon>Panpulmonata</taxon>
        <taxon>Sacoglossa</taxon>
        <taxon>Placobranchoidea</taxon>
        <taxon>Plakobranchidae</taxon>
        <taxon>Elysia</taxon>
    </lineage>
</organism>
<name>A0AAE0Y4B4_9GAST</name>
<feature type="transmembrane region" description="Helical" evidence="1">
    <location>
        <begin position="57"/>
        <end position="76"/>
    </location>
</feature>
<evidence type="ECO:0000256" key="1">
    <source>
        <dbReference type="SAM" id="Phobius"/>
    </source>
</evidence>
<keyword evidence="3" id="KW-1185">Reference proteome</keyword>
<protein>
    <submittedName>
        <fullName evidence="2">Uncharacterized protein</fullName>
    </submittedName>
</protein>
<keyword evidence="1" id="KW-1133">Transmembrane helix</keyword>
<evidence type="ECO:0000313" key="2">
    <source>
        <dbReference type="EMBL" id="KAK3732448.1"/>
    </source>
</evidence>